<protein>
    <recommendedName>
        <fullName evidence="3">Secreted protein</fullName>
    </recommendedName>
</protein>
<evidence type="ECO:0000313" key="2">
    <source>
        <dbReference type="Proteomes" id="UP000649955"/>
    </source>
</evidence>
<reference evidence="2" key="1">
    <citation type="journal article" date="2019" name="Int. J. Syst. Evol. Microbiol.">
        <title>The Global Catalogue of Microorganisms (GCM) 10K type strain sequencing project: providing services to taxonomists for standard genome sequencing and annotation.</title>
        <authorList>
            <consortium name="The Broad Institute Genomics Platform"/>
            <consortium name="The Broad Institute Genome Sequencing Center for Infectious Disease"/>
            <person name="Wu L."/>
            <person name="Ma J."/>
        </authorList>
    </citation>
    <scope>NUCLEOTIDE SEQUENCE [LARGE SCALE GENOMIC DNA]</scope>
    <source>
        <strain evidence="2">CGMCC 4.7680</strain>
    </source>
</reference>
<evidence type="ECO:0008006" key="3">
    <source>
        <dbReference type="Google" id="ProtNLM"/>
    </source>
</evidence>
<gene>
    <name evidence="1" type="ORF">GCM10017567_31800</name>
</gene>
<accession>A0ABQ3KF41</accession>
<proteinExistence type="predicted"/>
<name>A0ABQ3KF41_9PSEU</name>
<organism evidence="1 2">
    <name type="scientific">Amycolatopsis bullii</name>
    <dbReference type="NCBI Taxonomy" id="941987"/>
    <lineage>
        <taxon>Bacteria</taxon>
        <taxon>Bacillati</taxon>
        <taxon>Actinomycetota</taxon>
        <taxon>Actinomycetes</taxon>
        <taxon>Pseudonocardiales</taxon>
        <taxon>Pseudonocardiaceae</taxon>
        <taxon>Amycolatopsis</taxon>
    </lineage>
</organism>
<evidence type="ECO:0000313" key="1">
    <source>
        <dbReference type="EMBL" id="GHG12095.1"/>
    </source>
</evidence>
<dbReference type="Proteomes" id="UP000649955">
    <property type="component" value="Unassembled WGS sequence"/>
</dbReference>
<dbReference type="EMBL" id="BNAW01000011">
    <property type="protein sequence ID" value="GHG12095.1"/>
    <property type="molecule type" value="Genomic_DNA"/>
</dbReference>
<comment type="caution">
    <text evidence="1">The sequence shown here is derived from an EMBL/GenBank/DDBJ whole genome shotgun (WGS) entry which is preliminary data.</text>
</comment>
<sequence length="187" mass="21297">MQPWLTITLAVLAVVGTIGGAWGGQWIAARRDDRRWEREAEREELRWTREIEARRAGEAHDLRKHWIDKRVEACSELLTVLKDWDMAFLNSLHVQEGSGFGDPTQVPFDEYGFHRQAMAGWLTLELIGSKEAISAVGFAVAAFGRCGNGDHDSSEQERVRTEMLKGRDFTEKLQQAMRRDLGLTKID</sequence>
<keyword evidence="2" id="KW-1185">Reference proteome</keyword>